<keyword evidence="13" id="KW-1185">Reference proteome</keyword>
<feature type="coiled-coil region" evidence="5">
    <location>
        <begin position="660"/>
        <end position="701"/>
    </location>
</feature>
<evidence type="ECO:0000256" key="4">
    <source>
        <dbReference type="ARBA" id="ARBA00023242"/>
    </source>
</evidence>
<dbReference type="InterPro" id="IPR017884">
    <property type="entry name" value="SANT_dom"/>
</dbReference>
<dbReference type="PANTHER" id="PTHR12802">
    <property type="entry name" value="SWI/SNF COMPLEX-RELATED"/>
    <property type="match status" value="1"/>
</dbReference>
<dbReference type="PANTHER" id="PTHR12802:SF41">
    <property type="entry name" value="BRAHMA ASSOCIATED PROTEIN 155 KDA"/>
    <property type="match status" value="1"/>
</dbReference>
<feature type="region of interest" description="Disordered" evidence="6">
    <location>
        <begin position="458"/>
        <end position="477"/>
    </location>
</feature>
<evidence type="ECO:0000259" key="9">
    <source>
        <dbReference type="PROSITE" id="PS51293"/>
    </source>
</evidence>
<dbReference type="InterPro" id="IPR049898">
    <property type="entry name" value="MARR_BRCT_CHROMO"/>
</dbReference>
<evidence type="ECO:0000256" key="6">
    <source>
        <dbReference type="SAM" id="MobiDB-lite"/>
    </source>
</evidence>
<evidence type="ECO:0000256" key="1">
    <source>
        <dbReference type="ARBA" id="ARBA00023015"/>
    </source>
</evidence>
<dbReference type="Pfam" id="PF04433">
    <property type="entry name" value="SWIRM"/>
    <property type="match status" value="1"/>
</dbReference>
<gene>
    <name evidence="12" type="ORF">J3Q64DRAFT_1437147</name>
</gene>
<protein>
    <submittedName>
        <fullName evidence="12">SWIRM domain-containing protein</fullName>
    </submittedName>
</protein>
<dbReference type="Pfam" id="PF00249">
    <property type="entry name" value="Myb_DNA-binding"/>
    <property type="match status" value="1"/>
</dbReference>
<feature type="region of interest" description="Disordered" evidence="6">
    <location>
        <begin position="753"/>
        <end position="855"/>
    </location>
</feature>
<comment type="caution">
    <text evidence="12">The sequence shown here is derived from an EMBL/GenBank/DDBJ whole genome shotgun (WGS) entry which is preliminary data.</text>
</comment>
<feature type="domain" description="SWIRM" evidence="8">
    <location>
        <begin position="340"/>
        <end position="437"/>
    </location>
</feature>
<feature type="domain" description="HTH myb-type" evidence="10">
    <location>
        <begin position="532"/>
        <end position="585"/>
    </location>
</feature>
<keyword evidence="3" id="KW-0804">Transcription</keyword>
<keyword evidence="4" id="KW-0539">Nucleus</keyword>
<dbReference type="PROSITE" id="PS51294">
    <property type="entry name" value="HTH_MYB"/>
    <property type="match status" value="1"/>
</dbReference>
<evidence type="ECO:0000313" key="13">
    <source>
        <dbReference type="Proteomes" id="UP001448207"/>
    </source>
</evidence>
<feature type="domain" description="Chromo" evidence="11">
    <location>
        <begin position="1"/>
        <end position="283"/>
    </location>
</feature>
<keyword evidence="5" id="KW-0175">Coiled coil</keyword>
<feature type="domain" description="Myb-like" evidence="7">
    <location>
        <begin position="532"/>
        <end position="582"/>
    </location>
</feature>
<feature type="compositionally biased region" description="Polar residues" evidence="6">
    <location>
        <begin position="271"/>
        <end position="290"/>
    </location>
</feature>
<dbReference type="Pfam" id="PF16495">
    <property type="entry name" value="SWIRM-assoc_1"/>
    <property type="match status" value="1"/>
</dbReference>
<evidence type="ECO:0000256" key="2">
    <source>
        <dbReference type="ARBA" id="ARBA00023125"/>
    </source>
</evidence>
<evidence type="ECO:0000256" key="5">
    <source>
        <dbReference type="SAM" id="Coils"/>
    </source>
</evidence>
<dbReference type="Gene3D" id="1.10.10.10">
    <property type="entry name" value="Winged helix-like DNA-binding domain superfamily/Winged helix DNA-binding domain"/>
    <property type="match status" value="1"/>
</dbReference>
<dbReference type="PROSITE" id="PS52032">
    <property type="entry name" value="MARR_BRCT_CHROMO"/>
    <property type="match status" value="1"/>
</dbReference>
<dbReference type="EMBL" id="JBCLYO010000005">
    <property type="protein sequence ID" value="KAL0088866.1"/>
    <property type="molecule type" value="Genomic_DNA"/>
</dbReference>
<dbReference type="SUPFAM" id="SSF46689">
    <property type="entry name" value="Homeodomain-like"/>
    <property type="match status" value="2"/>
</dbReference>
<evidence type="ECO:0000256" key="3">
    <source>
        <dbReference type="ARBA" id="ARBA00023163"/>
    </source>
</evidence>
<reference evidence="12 13" key="1">
    <citation type="submission" date="2024-04" db="EMBL/GenBank/DDBJ databases">
        <title>Symmetric and asymmetric DNA N6-adenine methylation regulates different biological responses in Mucorales.</title>
        <authorList>
            <consortium name="Lawrence Berkeley National Laboratory"/>
            <person name="Lax C."/>
            <person name="Mondo S.J."/>
            <person name="Osorio-Concepcion M."/>
            <person name="Muszewska A."/>
            <person name="Corrochano-Luque M."/>
            <person name="Gutierrez G."/>
            <person name="Riley R."/>
            <person name="Lipzen A."/>
            <person name="Guo J."/>
            <person name="Hundley H."/>
            <person name="Amirebrahimi M."/>
            <person name="Ng V."/>
            <person name="Lorenzo-Gutierrez D."/>
            <person name="Binder U."/>
            <person name="Yang J."/>
            <person name="Song Y."/>
            <person name="Canovas D."/>
            <person name="Navarro E."/>
            <person name="Freitag M."/>
            <person name="Gabaldon T."/>
            <person name="Grigoriev I.V."/>
            <person name="Corrochano L.M."/>
            <person name="Nicolas F.E."/>
            <person name="Garre V."/>
        </authorList>
    </citation>
    <scope>NUCLEOTIDE SEQUENCE [LARGE SCALE GENOMIC DNA]</scope>
    <source>
        <strain evidence="12 13">L51</strain>
    </source>
</reference>
<evidence type="ECO:0000259" key="11">
    <source>
        <dbReference type="PROSITE" id="PS52032"/>
    </source>
</evidence>
<dbReference type="SMART" id="SM00717">
    <property type="entry name" value="SANT"/>
    <property type="match status" value="1"/>
</dbReference>
<feature type="compositionally biased region" description="Low complexity" evidence="6">
    <location>
        <begin position="755"/>
        <end position="842"/>
    </location>
</feature>
<dbReference type="PROSITE" id="PS51293">
    <property type="entry name" value="SANT"/>
    <property type="match status" value="1"/>
</dbReference>
<dbReference type="CDD" id="cd00167">
    <property type="entry name" value="SANT"/>
    <property type="match status" value="1"/>
</dbReference>
<dbReference type="PROSITE" id="PS50934">
    <property type="entry name" value="SWIRM"/>
    <property type="match status" value="1"/>
</dbReference>
<evidence type="ECO:0000259" key="8">
    <source>
        <dbReference type="PROSITE" id="PS50934"/>
    </source>
</evidence>
<sequence>MAAPQQPKIDFNFYEQPSTISYFDAIIDHLRSDLAAEGADTALSAPELAFFTARFQHFQQDTLGVEAAEAAHKAGQPIEPRLPAHFFNVEQLSVSSPLYTILLAAYSFQWDREMDDWQLDAPEGRPMYLKLTAYIRERLVAAGFYKLPCIGFAEDVLLNKRKEFTWMIQSMKGELAENDTTATHILHGNDNTSHDNHSGRIIERKNNRVLVHYLGLPTSYDTWKDETECKAMKEMNPINQTQYHVKASWLKDSFLYNEWMNEADYDEPDHQTSPTTLKRSGELSQLNDISSPAKKAKTPTPSSIKEPTEPEEPPVQESPQIKHIREEEQQKFVSKQPTDIIIPSYAAWFDMTQINEIEERFMPEFFNNKNKSKTPSAYKDYRDFIINTYRMNPLEYLSITACRRNLIGDVCSIIRVHAFLEQWGLINYQVDLEAKPSNIIPAFDSQYKIISEDPPAEHPIVDEIPVKTPTPKDHKEVPRGNCNTCGEKCVDDYYESSQANGICLCKSCYLEGKYPVELHTGDFIRHLKEKEKEKEKEEKWTKDEEKQLLEGLELYDDDWNKVADHVGCRTRDACVLHYLDLSTKDPFVDTEIAKLGILQFDKSEPTENPIMSTVAFLASTVDPVVAKAASKQDANQKMKRDPKKGENGEEEENALRTLAFKVIRAKLDRFEDQLANYKEKEEFVEEEKQRIERERQRLAVDRIAFKKKVQLIEQEIIQRNGVAAAMSNAITPAQIQQQMAGAGLAGRMPMMLSTQQQQQLQQQMQQQQQHQQQQHQSHQHQQLQQQNQHQQQQQQQQVQQHSHQHQQDQVMQQQHQQQHSQTQQQRFQLQLQMQMQAQQQGQFRPSMPGSNFRQF</sequence>
<dbReference type="InterPro" id="IPR007526">
    <property type="entry name" value="SWIRM"/>
</dbReference>
<accession>A0ABR3B375</accession>
<proteinExistence type="predicted"/>
<dbReference type="InterPro" id="IPR017930">
    <property type="entry name" value="Myb_dom"/>
</dbReference>
<dbReference type="InterPro" id="IPR036388">
    <property type="entry name" value="WH-like_DNA-bd_sf"/>
</dbReference>
<evidence type="ECO:0000259" key="7">
    <source>
        <dbReference type="PROSITE" id="PS50090"/>
    </source>
</evidence>
<name>A0ABR3B375_PHYBL</name>
<dbReference type="InterPro" id="IPR032451">
    <property type="entry name" value="SMARCC_C"/>
</dbReference>
<dbReference type="InterPro" id="IPR001005">
    <property type="entry name" value="SANT/Myb"/>
</dbReference>
<feature type="region of interest" description="Disordered" evidence="6">
    <location>
        <begin position="628"/>
        <end position="652"/>
    </location>
</feature>
<keyword evidence="2" id="KW-0238">DNA-binding</keyword>
<organism evidence="12 13">
    <name type="scientific">Phycomyces blakesleeanus</name>
    <dbReference type="NCBI Taxonomy" id="4837"/>
    <lineage>
        <taxon>Eukaryota</taxon>
        <taxon>Fungi</taxon>
        <taxon>Fungi incertae sedis</taxon>
        <taxon>Mucoromycota</taxon>
        <taxon>Mucoromycotina</taxon>
        <taxon>Mucoromycetes</taxon>
        <taxon>Mucorales</taxon>
        <taxon>Phycomycetaceae</taxon>
        <taxon>Phycomyces</taxon>
    </lineage>
</organism>
<evidence type="ECO:0000259" key="10">
    <source>
        <dbReference type="PROSITE" id="PS51294"/>
    </source>
</evidence>
<dbReference type="Proteomes" id="UP001448207">
    <property type="component" value="Unassembled WGS sequence"/>
</dbReference>
<evidence type="ECO:0000313" key="12">
    <source>
        <dbReference type="EMBL" id="KAL0088866.1"/>
    </source>
</evidence>
<keyword evidence="1" id="KW-0805">Transcription regulation</keyword>
<dbReference type="Gene3D" id="1.10.10.60">
    <property type="entry name" value="Homeodomain-like"/>
    <property type="match status" value="1"/>
</dbReference>
<feature type="region of interest" description="Disordered" evidence="6">
    <location>
        <begin position="265"/>
        <end position="318"/>
    </location>
</feature>
<feature type="domain" description="SANT" evidence="9">
    <location>
        <begin position="535"/>
        <end position="586"/>
    </location>
</feature>
<feature type="compositionally biased region" description="Basic and acidic residues" evidence="6">
    <location>
        <begin position="634"/>
        <end position="647"/>
    </location>
</feature>
<dbReference type="PROSITE" id="PS50090">
    <property type="entry name" value="MYB_LIKE"/>
    <property type="match status" value="1"/>
</dbReference>
<dbReference type="InterPro" id="IPR009057">
    <property type="entry name" value="Homeodomain-like_sf"/>
</dbReference>